<dbReference type="Proteomes" id="UP000183529">
    <property type="component" value="Unassembled WGS sequence"/>
</dbReference>
<evidence type="ECO:0000313" key="3">
    <source>
        <dbReference type="EMBL" id="SEK12087.1"/>
    </source>
</evidence>
<dbReference type="PROSITE" id="PS51819">
    <property type="entry name" value="VOC"/>
    <property type="match status" value="1"/>
</dbReference>
<dbReference type="Pfam" id="PF00903">
    <property type="entry name" value="Glyoxalase"/>
    <property type="match status" value="1"/>
</dbReference>
<feature type="domain" description="VOC" evidence="2">
    <location>
        <begin position="5"/>
        <end position="138"/>
    </location>
</feature>
<dbReference type="SUPFAM" id="SSF54593">
    <property type="entry name" value="Glyoxalase/Bleomycin resistance protein/Dihydroxybiphenyl dioxygenase"/>
    <property type="match status" value="1"/>
</dbReference>
<dbReference type="PANTHER" id="PTHR46142">
    <property type="match status" value="1"/>
</dbReference>
<dbReference type="RefSeq" id="WP_074986858.1">
    <property type="nucleotide sequence ID" value="NZ_CADFGN010000016.1"/>
</dbReference>
<reference evidence="3 4" key="1">
    <citation type="submission" date="2016-10" db="EMBL/GenBank/DDBJ databases">
        <authorList>
            <person name="Varghese N."/>
            <person name="Submissions S."/>
        </authorList>
    </citation>
    <scope>NUCLEOTIDE SEQUENCE [LARGE SCALE GENOMIC DNA]</scope>
    <source>
        <strain evidence="3 4">LMG 22274</strain>
    </source>
</reference>
<evidence type="ECO:0000313" key="4">
    <source>
        <dbReference type="Proteomes" id="UP000183529"/>
    </source>
</evidence>
<evidence type="ECO:0000256" key="1">
    <source>
        <dbReference type="SAM" id="MobiDB-lite"/>
    </source>
</evidence>
<proteinExistence type="predicted"/>
<name>A0AAQ1JXG5_9BURK</name>
<comment type="caution">
    <text evidence="3">The sequence shown here is derived from an EMBL/GenBank/DDBJ whole genome shotgun (WGS) entry which is preliminary data.</text>
</comment>
<dbReference type="AlphaFoldDB" id="A0AAQ1JXG5"/>
<dbReference type="InterPro" id="IPR004360">
    <property type="entry name" value="Glyas_Fos-R_dOase_dom"/>
</dbReference>
<feature type="region of interest" description="Disordered" evidence="1">
    <location>
        <begin position="143"/>
        <end position="164"/>
    </location>
</feature>
<dbReference type="InterPro" id="IPR037523">
    <property type="entry name" value="VOC_core"/>
</dbReference>
<dbReference type="InterPro" id="IPR029068">
    <property type="entry name" value="Glyas_Bleomycin-R_OHBP_Dase"/>
</dbReference>
<organism evidence="3 4">
    <name type="scientific">Paraburkholderia tropica</name>
    <dbReference type="NCBI Taxonomy" id="92647"/>
    <lineage>
        <taxon>Bacteria</taxon>
        <taxon>Pseudomonadati</taxon>
        <taxon>Pseudomonadota</taxon>
        <taxon>Betaproteobacteria</taxon>
        <taxon>Burkholderiales</taxon>
        <taxon>Burkholderiaceae</taxon>
        <taxon>Paraburkholderia</taxon>
    </lineage>
</organism>
<protein>
    <submittedName>
        <fullName evidence="3">Catechol 2,3-dioxygenase</fullName>
    </submittedName>
</protein>
<gene>
    <name evidence="3" type="ORF">SAMN05216550_12194</name>
</gene>
<dbReference type="PANTHER" id="PTHR46142:SF3">
    <property type="entry name" value="F18B13.24 PROTEIN"/>
    <property type="match status" value="1"/>
</dbReference>
<dbReference type="EMBL" id="FNZM01000021">
    <property type="protein sequence ID" value="SEK12087.1"/>
    <property type="molecule type" value="Genomic_DNA"/>
</dbReference>
<evidence type="ECO:0000259" key="2">
    <source>
        <dbReference type="PROSITE" id="PS51819"/>
    </source>
</evidence>
<sequence length="164" mass="17933">MPITRLAHYSIRTTDLERSCGFYERVLGFTRGYRPPFDFPGAWLYRGGDEADFGIVHIIGVDAHNPDGLTAYLGDKALVESGTGNVDHIAFLATGVQATWQTLRAEGLKWRDRTVPSLGLHQIFVEDPSGVTIELNFPASEVEHGEKRSSASLNESGDLAEAGN</sequence>
<accession>A0AAQ1JXG5</accession>
<dbReference type="Gene3D" id="3.10.180.10">
    <property type="entry name" value="2,3-Dihydroxybiphenyl 1,2-Dioxygenase, domain 1"/>
    <property type="match status" value="1"/>
</dbReference>